<gene>
    <name evidence="10" type="ORF">A2589_03695</name>
</gene>
<sequence>METLTQILPWIQLVLSIALIALILLQQNEASLGGAFGGSDTAGHLHKRRGIEKLIFNATIIVAILFFSASIIALFT</sequence>
<keyword evidence="8 9" id="KW-0472">Membrane</keyword>
<comment type="function">
    <text evidence="9">Involved in protein export. Participates in an early event of protein translocation.</text>
</comment>
<dbReference type="NCBIfam" id="TIGR00810">
    <property type="entry name" value="secG"/>
    <property type="match status" value="1"/>
</dbReference>
<keyword evidence="7 9" id="KW-0811">Translocation</keyword>
<evidence type="ECO:0000313" key="11">
    <source>
        <dbReference type="Proteomes" id="UP000177838"/>
    </source>
</evidence>
<dbReference type="GO" id="GO:0015450">
    <property type="term" value="F:protein-transporting ATPase activity"/>
    <property type="evidence" value="ECO:0007669"/>
    <property type="project" value="UniProtKB-UniRule"/>
</dbReference>
<dbReference type="InterPro" id="IPR004692">
    <property type="entry name" value="SecG"/>
</dbReference>
<dbReference type="GO" id="GO:0009306">
    <property type="term" value="P:protein secretion"/>
    <property type="evidence" value="ECO:0007669"/>
    <property type="project" value="UniProtKB-UniRule"/>
</dbReference>
<feature type="transmembrane region" description="Helical" evidence="9">
    <location>
        <begin position="54"/>
        <end position="75"/>
    </location>
</feature>
<dbReference type="PRINTS" id="PR01651">
    <property type="entry name" value="SECGEXPORT"/>
</dbReference>
<keyword evidence="4 9" id="KW-0812">Transmembrane</keyword>
<proteinExistence type="inferred from homology"/>
<accession>A0A1G2QHC3</accession>
<evidence type="ECO:0000256" key="2">
    <source>
        <dbReference type="ARBA" id="ARBA00008445"/>
    </source>
</evidence>
<keyword evidence="9" id="KW-1003">Cell membrane</keyword>
<reference evidence="10 11" key="1">
    <citation type="journal article" date="2016" name="Nat. Commun.">
        <title>Thousands of microbial genomes shed light on interconnected biogeochemical processes in an aquifer system.</title>
        <authorList>
            <person name="Anantharaman K."/>
            <person name="Brown C.T."/>
            <person name="Hug L.A."/>
            <person name="Sharon I."/>
            <person name="Castelle C.J."/>
            <person name="Probst A.J."/>
            <person name="Thomas B.C."/>
            <person name="Singh A."/>
            <person name="Wilkins M.J."/>
            <person name="Karaoz U."/>
            <person name="Brodie E.L."/>
            <person name="Williams K.H."/>
            <person name="Hubbard S.S."/>
            <person name="Banfield J.F."/>
        </authorList>
    </citation>
    <scope>NUCLEOTIDE SEQUENCE [LARGE SCALE GENOMIC DNA]</scope>
</reference>
<comment type="caution">
    <text evidence="10">The sequence shown here is derived from an EMBL/GenBank/DDBJ whole genome shotgun (WGS) entry which is preliminary data.</text>
</comment>
<organism evidence="10 11">
    <name type="scientific">Candidatus Vogelbacteria bacterium RIFOXYD1_FULL_46_19</name>
    <dbReference type="NCBI Taxonomy" id="1802439"/>
    <lineage>
        <taxon>Bacteria</taxon>
        <taxon>Candidatus Vogeliibacteriota</taxon>
    </lineage>
</organism>
<comment type="similarity">
    <text evidence="2 9">Belongs to the SecG family.</text>
</comment>
<dbReference type="Proteomes" id="UP000177838">
    <property type="component" value="Unassembled WGS sequence"/>
</dbReference>
<dbReference type="STRING" id="1802439.A2589_03695"/>
<comment type="subcellular location">
    <subcellularLocation>
        <location evidence="9">Cell membrane</location>
        <topology evidence="9">Multi-pass membrane protein</topology>
    </subcellularLocation>
    <subcellularLocation>
        <location evidence="1">Membrane</location>
        <topology evidence="1">Multi-pass membrane protein</topology>
    </subcellularLocation>
</comment>
<evidence type="ECO:0000256" key="8">
    <source>
        <dbReference type="ARBA" id="ARBA00023136"/>
    </source>
</evidence>
<evidence type="ECO:0000256" key="9">
    <source>
        <dbReference type="RuleBase" id="RU365087"/>
    </source>
</evidence>
<evidence type="ECO:0000313" key="10">
    <source>
        <dbReference type="EMBL" id="OHA59975.1"/>
    </source>
</evidence>
<name>A0A1G2QHC3_9BACT</name>
<keyword evidence="3 9" id="KW-0813">Transport</keyword>
<evidence type="ECO:0000256" key="6">
    <source>
        <dbReference type="ARBA" id="ARBA00022989"/>
    </source>
</evidence>
<evidence type="ECO:0000256" key="4">
    <source>
        <dbReference type="ARBA" id="ARBA00022692"/>
    </source>
</evidence>
<dbReference type="AlphaFoldDB" id="A0A1G2QHC3"/>
<dbReference type="GO" id="GO:0005886">
    <property type="term" value="C:plasma membrane"/>
    <property type="evidence" value="ECO:0007669"/>
    <property type="project" value="UniProtKB-SubCell"/>
</dbReference>
<keyword evidence="6 9" id="KW-1133">Transmembrane helix</keyword>
<feature type="transmembrane region" description="Helical" evidence="9">
    <location>
        <begin position="6"/>
        <end position="25"/>
    </location>
</feature>
<dbReference type="Pfam" id="PF03840">
    <property type="entry name" value="SecG"/>
    <property type="match status" value="1"/>
</dbReference>
<evidence type="ECO:0000256" key="5">
    <source>
        <dbReference type="ARBA" id="ARBA00022927"/>
    </source>
</evidence>
<protein>
    <recommendedName>
        <fullName evidence="9">Protein-export membrane protein SecG</fullName>
    </recommendedName>
</protein>
<evidence type="ECO:0000256" key="3">
    <source>
        <dbReference type="ARBA" id="ARBA00022448"/>
    </source>
</evidence>
<evidence type="ECO:0000256" key="7">
    <source>
        <dbReference type="ARBA" id="ARBA00023010"/>
    </source>
</evidence>
<dbReference type="EMBL" id="MHTK01000003">
    <property type="protein sequence ID" value="OHA59975.1"/>
    <property type="molecule type" value="Genomic_DNA"/>
</dbReference>
<keyword evidence="5 9" id="KW-0653">Protein transport</keyword>
<evidence type="ECO:0000256" key="1">
    <source>
        <dbReference type="ARBA" id="ARBA00004141"/>
    </source>
</evidence>